<feature type="coiled-coil region" evidence="1">
    <location>
        <begin position="291"/>
        <end position="318"/>
    </location>
</feature>
<proteinExistence type="predicted"/>
<evidence type="ECO:0000313" key="5">
    <source>
        <dbReference type="Proteomes" id="UP000249890"/>
    </source>
</evidence>
<name>A0A2Z2K525_9BACL</name>
<protein>
    <submittedName>
        <fullName evidence="4">Uncharacterized protein</fullName>
    </submittedName>
</protein>
<dbReference type="OrthoDB" id="2385264at2"/>
<evidence type="ECO:0000256" key="2">
    <source>
        <dbReference type="SAM" id="MobiDB-lite"/>
    </source>
</evidence>
<reference evidence="4 5" key="1">
    <citation type="submission" date="2017-06" db="EMBL/GenBank/DDBJ databases">
        <title>Complete genome sequence of Paenibacillus donghaensis KCTC 13049T isolated from East Sea sediment, South Korea.</title>
        <authorList>
            <person name="Jung B.K."/>
            <person name="Hong S.-J."/>
            <person name="Shin J.-H."/>
        </authorList>
    </citation>
    <scope>NUCLEOTIDE SEQUENCE [LARGE SCALE GENOMIC DNA]</scope>
    <source>
        <strain evidence="4 5">KCTC 13049</strain>
    </source>
</reference>
<dbReference type="KEGG" id="pdh:B9T62_01185"/>
<keyword evidence="3" id="KW-1133">Transmembrane helix</keyword>
<keyword evidence="5" id="KW-1185">Reference proteome</keyword>
<dbReference type="Proteomes" id="UP000249890">
    <property type="component" value="Chromosome"/>
</dbReference>
<organism evidence="4 5">
    <name type="scientific">Paenibacillus donghaensis</name>
    <dbReference type="NCBI Taxonomy" id="414771"/>
    <lineage>
        <taxon>Bacteria</taxon>
        <taxon>Bacillati</taxon>
        <taxon>Bacillota</taxon>
        <taxon>Bacilli</taxon>
        <taxon>Bacillales</taxon>
        <taxon>Paenibacillaceae</taxon>
        <taxon>Paenibacillus</taxon>
    </lineage>
</organism>
<feature type="transmembrane region" description="Helical" evidence="3">
    <location>
        <begin position="30"/>
        <end position="49"/>
    </location>
</feature>
<gene>
    <name evidence="4" type="ORF">B9T62_01185</name>
</gene>
<keyword evidence="3" id="KW-0812">Transmembrane</keyword>
<keyword evidence="3" id="KW-0472">Membrane</keyword>
<dbReference type="RefSeq" id="WP_087913579.1">
    <property type="nucleotide sequence ID" value="NZ_CP021780.1"/>
</dbReference>
<evidence type="ECO:0000256" key="3">
    <source>
        <dbReference type="SAM" id="Phobius"/>
    </source>
</evidence>
<sequence length="754" mass="82395">MTNGLKGPSGSTARAAVSRRSWLGGHEGSVSVFLIMVLAFVFLFTAVLIDYARIAAAHVQEERLARAAVRSVMSAYNVDLREQYGLFAFGGSDGNQLLSGVLNDNLHRSGREDAFAIMPLGLESSSLEFSRPLGSYDVFRRQITEEMKYKAPVDFALELAGKFKPLSAAMAEASRSTELLGRMQPLYDEREQALELMASRRKQAAEEVRKVMRLVMDPPGGSIYPTAINTVSTAADMAAQYSDYVDKTMFDLSRENWQATRFTEVCSRYRLKSGDVLSRLPASLNTFRAEYEKLAGEAGAALEQARSLNEQMRVLLEQSRSSVPDAAADPASQWDIPGSQDGMSAEPLRKLREQEDALIISSADFDLLLSQLSAQNQASLAVDPAVTGLVGVLNETTGIYGNPSSIISAVVHTSNMVSTYVNNYGEGGAIIGGELAGIEQYRSVNEQRKQVERQAKAELGGVENLLEKIRRLGDGATAAKQRYELLYQYFEDNRQFNEGLEQESSAAATDSDPYRAGSTAMKDMDGIYAAMGSVLQGGRDRLFQTEYAAQYFRHFDSAGLAAALAQTGAGAEGQLAEQLDPHAQELEYILYGFHNPAGNIAAAYGEIFAMRLAIRTMEGFIEKAGMGNPLLVLAAALLYGIQQAVQDMLLLYEKGAIPLSKYMPAQLSYRDHLRIFMLLHGGGEVQLSRMLAVIRLNTGIDTTAIHTYAAAEVKLGLRLWFLPGVVRLLETSGGIFGEVQGSTYYRTAQAEFSY</sequence>
<evidence type="ECO:0000313" key="4">
    <source>
        <dbReference type="EMBL" id="ASA19554.1"/>
    </source>
</evidence>
<accession>A0A2Z2K525</accession>
<dbReference type="EMBL" id="CP021780">
    <property type="protein sequence ID" value="ASA19554.1"/>
    <property type="molecule type" value="Genomic_DNA"/>
</dbReference>
<evidence type="ECO:0000256" key="1">
    <source>
        <dbReference type="SAM" id="Coils"/>
    </source>
</evidence>
<keyword evidence="1" id="KW-0175">Coiled coil</keyword>
<feature type="region of interest" description="Disordered" evidence="2">
    <location>
        <begin position="325"/>
        <end position="344"/>
    </location>
</feature>
<dbReference type="AlphaFoldDB" id="A0A2Z2K525"/>